<feature type="transmembrane region" description="Helical" evidence="2">
    <location>
        <begin position="7"/>
        <end position="27"/>
    </location>
</feature>
<feature type="region of interest" description="Disordered" evidence="1">
    <location>
        <begin position="334"/>
        <end position="364"/>
    </location>
</feature>
<dbReference type="Gene3D" id="1.20.144.10">
    <property type="entry name" value="Phosphatidic acid phosphatase type 2/haloperoxidase"/>
    <property type="match status" value="1"/>
</dbReference>
<evidence type="ECO:0000259" key="3">
    <source>
        <dbReference type="Pfam" id="PF14378"/>
    </source>
</evidence>
<feature type="transmembrane region" description="Helical" evidence="2">
    <location>
        <begin position="248"/>
        <end position="269"/>
    </location>
</feature>
<feature type="transmembrane region" description="Helical" evidence="2">
    <location>
        <begin position="47"/>
        <end position="66"/>
    </location>
</feature>
<keyword evidence="2" id="KW-0472">Membrane</keyword>
<dbReference type="Pfam" id="PF14378">
    <property type="entry name" value="PAP2_3"/>
    <property type="match status" value="1"/>
</dbReference>
<proteinExistence type="predicted"/>
<feature type="transmembrane region" description="Helical" evidence="2">
    <location>
        <begin position="153"/>
        <end position="175"/>
    </location>
</feature>
<feature type="transmembrane region" description="Helical" evidence="2">
    <location>
        <begin position="182"/>
        <end position="203"/>
    </location>
</feature>
<sequence>MLRWPYTFAVAVTVAITATAIGSALYLDLPLKDPEGFLGPAYVRLPLLALMFFAAGIVPAAIRRTGIKRLPAGISEAVREEWSLKRVGYIATGLITFYACYVSYRNLKSYLPVFRDNVLYDHLLVDMDYWMAFGQNPAVLMHRWMGTDVMAEILSFAYIAYLPLIPITLGAFLVLNRDLSIGAWYATALSLNWVLGTLSYYALPTVGPAFWQPQLFTDLSTTDVTALQRSLFRNRVDVLADPWASERIHGVAGFASLHTSVTFAAALFMSRTGQRLVIRIAAWVFFLLTITATIYFGWHYIADVIGGVVIGWMSVSLGAWASGNRGRRRRWGLTRADSDVDEPDAQPATVTVGESADGAESRAG</sequence>
<comment type="caution">
    <text evidence="4">The sequence shown here is derived from an EMBL/GenBank/DDBJ whole genome shotgun (WGS) entry which is preliminary data.</text>
</comment>
<dbReference type="InterPro" id="IPR026841">
    <property type="entry name" value="Aur1/Ipt1"/>
</dbReference>
<name>A0ABN2VXV7_9ACTN</name>
<dbReference type="SUPFAM" id="SSF48317">
    <property type="entry name" value="Acid phosphatase/Vanadium-dependent haloperoxidase"/>
    <property type="match status" value="1"/>
</dbReference>
<evidence type="ECO:0000256" key="1">
    <source>
        <dbReference type="SAM" id="MobiDB-lite"/>
    </source>
</evidence>
<organism evidence="4 5">
    <name type="scientific">Aeromicrobium halocynthiae</name>
    <dbReference type="NCBI Taxonomy" id="560557"/>
    <lineage>
        <taxon>Bacteria</taxon>
        <taxon>Bacillati</taxon>
        <taxon>Actinomycetota</taxon>
        <taxon>Actinomycetes</taxon>
        <taxon>Propionibacteriales</taxon>
        <taxon>Nocardioidaceae</taxon>
        <taxon>Aeromicrobium</taxon>
    </lineage>
</organism>
<reference evidence="4 5" key="1">
    <citation type="journal article" date="2019" name="Int. J. Syst. Evol. Microbiol.">
        <title>The Global Catalogue of Microorganisms (GCM) 10K type strain sequencing project: providing services to taxonomists for standard genome sequencing and annotation.</title>
        <authorList>
            <consortium name="The Broad Institute Genomics Platform"/>
            <consortium name="The Broad Institute Genome Sequencing Center for Infectious Disease"/>
            <person name="Wu L."/>
            <person name="Ma J."/>
        </authorList>
    </citation>
    <scope>NUCLEOTIDE SEQUENCE [LARGE SCALE GENOMIC DNA]</scope>
    <source>
        <strain evidence="4 5">JCM 15749</strain>
    </source>
</reference>
<protein>
    <recommendedName>
        <fullName evidence="3">Inositolphosphotransferase Aur1/Ipt1 domain-containing protein</fullName>
    </recommendedName>
</protein>
<feature type="transmembrane region" description="Helical" evidence="2">
    <location>
        <begin position="304"/>
        <end position="321"/>
    </location>
</feature>
<evidence type="ECO:0000256" key="2">
    <source>
        <dbReference type="SAM" id="Phobius"/>
    </source>
</evidence>
<feature type="transmembrane region" description="Helical" evidence="2">
    <location>
        <begin position="276"/>
        <end position="298"/>
    </location>
</feature>
<keyword evidence="5" id="KW-1185">Reference proteome</keyword>
<dbReference type="Proteomes" id="UP001501480">
    <property type="component" value="Unassembled WGS sequence"/>
</dbReference>
<gene>
    <name evidence="4" type="ORF">GCM10009821_15360</name>
</gene>
<accession>A0ABN2VXV7</accession>
<feature type="domain" description="Inositolphosphotransferase Aur1/Ipt1" evidence="3">
    <location>
        <begin position="124"/>
        <end position="316"/>
    </location>
</feature>
<keyword evidence="2" id="KW-1133">Transmembrane helix</keyword>
<dbReference type="EMBL" id="BAAAPY010000004">
    <property type="protein sequence ID" value="GAA2076812.1"/>
    <property type="molecule type" value="Genomic_DNA"/>
</dbReference>
<dbReference type="RefSeq" id="WP_344326591.1">
    <property type="nucleotide sequence ID" value="NZ_BAAAPY010000004.1"/>
</dbReference>
<evidence type="ECO:0000313" key="5">
    <source>
        <dbReference type="Proteomes" id="UP001501480"/>
    </source>
</evidence>
<feature type="transmembrane region" description="Helical" evidence="2">
    <location>
        <begin position="87"/>
        <end position="104"/>
    </location>
</feature>
<keyword evidence="2" id="KW-0812">Transmembrane</keyword>
<dbReference type="InterPro" id="IPR036938">
    <property type="entry name" value="PAP2/HPO_sf"/>
</dbReference>
<dbReference type="CDD" id="cd03386">
    <property type="entry name" value="PAP2_Aur1_like"/>
    <property type="match status" value="1"/>
</dbReference>
<evidence type="ECO:0000313" key="4">
    <source>
        <dbReference type="EMBL" id="GAA2076812.1"/>
    </source>
</evidence>